<feature type="domain" description="HTH cro/C1-type" evidence="2">
    <location>
        <begin position="8"/>
        <end position="63"/>
    </location>
</feature>
<dbReference type="PROSITE" id="PS50943">
    <property type="entry name" value="HTH_CROC1"/>
    <property type="match status" value="1"/>
</dbReference>
<dbReference type="InterPro" id="IPR010982">
    <property type="entry name" value="Lambda_DNA-bd_dom_sf"/>
</dbReference>
<accession>A0A969PSN5</accession>
<dbReference type="InterPro" id="IPR050807">
    <property type="entry name" value="TransReg_Diox_bact_type"/>
</dbReference>
<proteinExistence type="predicted"/>
<dbReference type="EMBL" id="JAATHJ010000026">
    <property type="protein sequence ID" value="NJP38638.1"/>
    <property type="molecule type" value="Genomic_DNA"/>
</dbReference>
<dbReference type="CDD" id="cd00093">
    <property type="entry name" value="HTH_XRE"/>
    <property type="match status" value="1"/>
</dbReference>
<keyword evidence="1" id="KW-0238">DNA-binding</keyword>
<dbReference type="GO" id="GO:0003677">
    <property type="term" value="F:DNA binding"/>
    <property type="evidence" value="ECO:0007669"/>
    <property type="project" value="UniProtKB-KW"/>
</dbReference>
<dbReference type="GO" id="GO:0005829">
    <property type="term" value="C:cytosol"/>
    <property type="evidence" value="ECO:0007669"/>
    <property type="project" value="TreeGrafter"/>
</dbReference>
<dbReference type="GO" id="GO:0003700">
    <property type="term" value="F:DNA-binding transcription factor activity"/>
    <property type="evidence" value="ECO:0007669"/>
    <property type="project" value="TreeGrafter"/>
</dbReference>
<evidence type="ECO:0000256" key="1">
    <source>
        <dbReference type="ARBA" id="ARBA00023125"/>
    </source>
</evidence>
<dbReference type="PANTHER" id="PTHR46797:SF1">
    <property type="entry name" value="METHYLPHOSPHONATE SYNTHASE"/>
    <property type="match status" value="1"/>
</dbReference>
<evidence type="ECO:0000313" key="4">
    <source>
        <dbReference type="Proteomes" id="UP000752012"/>
    </source>
</evidence>
<reference evidence="3 4" key="1">
    <citation type="submission" date="2020-03" db="EMBL/GenBank/DDBJ databases">
        <title>Assessment of the enzymatic potential of alkaline-tolerant lipase obtained from Bacillus luteus H11 (technogenic soil) for the bioremediation of saline soils contaminated with petroleum substances.</title>
        <authorList>
            <person name="Kalwasinska A."/>
        </authorList>
    </citation>
    <scope>NUCLEOTIDE SEQUENCE [LARGE SCALE GENOMIC DNA]</scope>
    <source>
        <strain evidence="3 4">H11</strain>
    </source>
</reference>
<evidence type="ECO:0000313" key="3">
    <source>
        <dbReference type="EMBL" id="NJP38638.1"/>
    </source>
</evidence>
<name>A0A969PSN5_9BACI</name>
<dbReference type="AlphaFoldDB" id="A0A969PSN5"/>
<dbReference type="Gene3D" id="1.10.260.40">
    <property type="entry name" value="lambda repressor-like DNA-binding domains"/>
    <property type="match status" value="1"/>
</dbReference>
<dbReference type="SMART" id="SM00530">
    <property type="entry name" value="HTH_XRE"/>
    <property type="match status" value="1"/>
</dbReference>
<gene>
    <name evidence="3" type="ORF">HCN83_13740</name>
</gene>
<sequence length="85" mass="9504">MNRLAELILQGRQNRKLSLEEMANRCGISKSYLNYLERGYRKNPSIKVASRIAAVLQVPLEEVVSRIEEDEADTAHGGEASLCPC</sequence>
<dbReference type="InterPro" id="IPR001387">
    <property type="entry name" value="Cro/C1-type_HTH"/>
</dbReference>
<organism evidence="3 4">
    <name type="scientific">Alkalicoccus luteus</name>
    <dbReference type="NCBI Taxonomy" id="1237094"/>
    <lineage>
        <taxon>Bacteria</taxon>
        <taxon>Bacillati</taxon>
        <taxon>Bacillota</taxon>
        <taxon>Bacilli</taxon>
        <taxon>Bacillales</taxon>
        <taxon>Bacillaceae</taxon>
        <taxon>Alkalicoccus</taxon>
    </lineage>
</organism>
<dbReference type="Pfam" id="PF01381">
    <property type="entry name" value="HTH_3"/>
    <property type="match status" value="1"/>
</dbReference>
<dbReference type="PANTHER" id="PTHR46797">
    <property type="entry name" value="HTH-TYPE TRANSCRIPTIONAL REGULATOR"/>
    <property type="match status" value="1"/>
</dbReference>
<evidence type="ECO:0000259" key="2">
    <source>
        <dbReference type="PROSITE" id="PS50943"/>
    </source>
</evidence>
<dbReference type="SUPFAM" id="SSF47413">
    <property type="entry name" value="lambda repressor-like DNA-binding domains"/>
    <property type="match status" value="1"/>
</dbReference>
<dbReference type="RefSeq" id="WP_168008318.1">
    <property type="nucleotide sequence ID" value="NZ_JAATHJ010000026.1"/>
</dbReference>
<dbReference type="Proteomes" id="UP000752012">
    <property type="component" value="Unassembled WGS sequence"/>
</dbReference>
<protein>
    <submittedName>
        <fullName evidence="3">Helix-turn-helix transcriptional regulator</fullName>
    </submittedName>
</protein>
<comment type="caution">
    <text evidence="3">The sequence shown here is derived from an EMBL/GenBank/DDBJ whole genome shotgun (WGS) entry which is preliminary data.</text>
</comment>
<keyword evidence="4" id="KW-1185">Reference proteome</keyword>